<dbReference type="InterPro" id="IPR000873">
    <property type="entry name" value="AMP-dep_synth/lig_dom"/>
</dbReference>
<feature type="compositionally biased region" description="Pro residues" evidence="4">
    <location>
        <begin position="500"/>
        <end position="513"/>
    </location>
</feature>
<dbReference type="InterPro" id="IPR025110">
    <property type="entry name" value="AMP-bd_C"/>
</dbReference>
<name>A0ABU0ZCA7_9ACTN</name>
<dbReference type="Gene3D" id="1.10.1200.10">
    <property type="entry name" value="ACP-like"/>
    <property type="match status" value="1"/>
</dbReference>
<gene>
    <name evidence="6" type="ORF">RB614_03495</name>
</gene>
<dbReference type="EMBL" id="JAVHUY010000003">
    <property type="protein sequence ID" value="MDQ7903577.1"/>
    <property type="molecule type" value="Genomic_DNA"/>
</dbReference>
<reference evidence="6 7" key="1">
    <citation type="submission" date="2023-08" db="EMBL/GenBank/DDBJ databases">
        <title>Phytohabitans sansha sp. nov., isolated from marine sediment.</title>
        <authorList>
            <person name="Zhao Y."/>
            <person name="Yi K."/>
        </authorList>
    </citation>
    <scope>NUCLEOTIDE SEQUENCE [LARGE SCALE GENOMIC DNA]</scope>
    <source>
        <strain evidence="6 7">ZYX-F-186</strain>
    </source>
</reference>
<keyword evidence="7" id="KW-1185">Reference proteome</keyword>
<dbReference type="SUPFAM" id="SSF47336">
    <property type="entry name" value="ACP-like"/>
    <property type="match status" value="1"/>
</dbReference>
<feature type="region of interest" description="Disordered" evidence="4">
    <location>
        <begin position="494"/>
        <end position="513"/>
    </location>
</feature>
<organism evidence="6 7">
    <name type="scientific">Phytohabitans maris</name>
    <dbReference type="NCBI Taxonomy" id="3071409"/>
    <lineage>
        <taxon>Bacteria</taxon>
        <taxon>Bacillati</taxon>
        <taxon>Actinomycetota</taxon>
        <taxon>Actinomycetes</taxon>
        <taxon>Micromonosporales</taxon>
        <taxon>Micromonosporaceae</taxon>
    </lineage>
</organism>
<dbReference type="SUPFAM" id="SSF56801">
    <property type="entry name" value="Acetyl-CoA synthetase-like"/>
    <property type="match status" value="1"/>
</dbReference>
<dbReference type="Gene3D" id="3.40.50.1820">
    <property type="entry name" value="alpha/beta hydrolase"/>
    <property type="match status" value="1"/>
</dbReference>
<dbReference type="PROSITE" id="PS00455">
    <property type="entry name" value="AMP_BINDING"/>
    <property type="match status" value="1"/>
</dbReference>
<keyword evidence="3" id="KW-0597">Phosphoprotein</keyword>
<dbReference type="InterPro" id="IPR042099">
    <property type="entry name" value="ANL_N_sf"/>
</dbReference>
<comment type="cofactor">
    <cofactor evidence="1">
        <name>pantetheine 4'-phosphate</name>
        <dbReference type="ChEBI" id="CHEBI:47942"/>
    </cofactor>
</comment>
<dbReference type="InterPro" id="IPR036736">
    <property type="entry name" value="ACP-like_sf"/>
</dbReference>
<dbReference type="Gene3D" id="3.40.50.12780">
    <property type="entry name" value="N-terminal domain of ligase-like"/>
    <property type="match status" value="1"/>
</dbReference>
<protein>
    <submittedName>
        <fullName evidence="6">Alpha/beta fold hydrolase</fullName>
    </submittedName>
</protein>
<evidence type="ECO:0000256" key="3">
    <source>
        <dbReference type="ARBA" id="ARBA00022553"/>
    </source>
</evidence>
<feature type="domain" description="Carrier" evidence="5">
    <location>
        <begin position="511"/>
        <end position="586"/>
    </location>
</feature>
<evidence type="ECO:0000256" key="2">
    <source>
        <dbReference type="ARBA" id="ARBA00022450"/>
    </source>
</evidence>
<dbReference type="SMART" id="SM00823">
    <property type="entry name" value="PKS_PP"/>
    <property type="match status" value="1"/>
</dbReference>
<dbReference type="InterPro" id="IPR029058">
    <property type="entry name" value="AB_hydrolase_fold"/>
</dbReference>
<evidence type="ECO:0000313" key="7">
    <source>
        <dbReference type="Proteomes" id="UP001230908"/>
    </source>
</evidence>
<keyword evidence="2" id="KW-0596">Phosphopantetheine</keyword>
<dbReference type="InterPro" id="IPR045851">
    <property type="entry name" value="AMP-bd_C_sf"/>
</dbReference>
<dbReference type="Pfam" id="PF00501">
    <property type="entry name" value="AMP-binding"/>
    <property type="match status" value="2"/>
</dbReference>
<evidence type="ECO:0000256" key="4">
    <source>
        <dbReference type="SAM" id="MobiDB-lite"/>
    </source>
</evidence>
<dbReference type="InterPro" id="IPR001031">
    <property type="entry name" value="Thioesterase"/>
</dbReference>
<dbReference type="SMART" id="SM00824">
    <property type="entry name" value="PKS_TE"/>
    <property type="match status" value="1"/>
</dbReference>
<dbReference type="Gene3D" id="3.30.300.30">
    <property type="match status" value="1"/>
</dbReference>
<proteinExistence type="predicted"/>
<evidence type="ECO:0000313" key="6">
    <source>
        <dbReference type="EMBL" id="MDQ7903577.1"/>
    </source>
</evidence>
<dbReference type="Proteomes" id="UP001230908">
    <property type="component" value="Unassembled WGS sequence"/>
</dbReference>
<keyword evidence="6" id="KW-0378">Hydrolase</keyword>
<dbReference type="SUPFAM" id="SSF53474">
    <property type="entry name" value="alpha/beta-Hydrolases"/>
    <property type="match status" value="1"/>
</dbReference>
<dbReference type="PANTHER" id="PTHR45527">
    <property type="entry name" value="NONRIBOSOMAL PEPTIDE SYNTHETASE"/>
    <property type="match status" value="1"/>
</dbReference>
<evidence type="ECO:0000259" key="5">
    <source>
        <dbReference type="PROSITE" id="PS50075"/>
    </source>
</evidence>
<dbReference type="Pfam" id="PF13193">
    <property type="entry name" value="AMP-binding_C"/>
    <property type="match status" value="1"/>
</dbReference>
<dbReference type="InterPro" id="IPR009081">
    <property type="entry name" value="PP-bd_ACP"/>
</dbReference>
<sequence>MGVDLRLTDPATGSGVRALEVPGEWTSIGHRLRYLARVTPGAPALASPGAGYTYGELLGTAERWAGALHAVPAGAPVAIDVEPTADCAAAVVAVVLSGRAAVLLDPMLPSPRSARILAASGAHRLDVAALAALPATGEPLPDGGLDDPAVLLFTSGSTGRPKGVVHSHRSWLGQAYAYRVAMELDTADRHALVLPLSFGGGLDVLFTALLTGASAHVYDPRVLGLAGMAGWLREQRVSAVYATPALLRSILDAPGAADLLAGLRHFTTCGEAIHASLVERLRERMGPDSTYVGWSGASEIGTLAYLALPAAAPVPPGILPVGRPAPLRDVEVVDEDGRPVPPGVTGEVAVTSRHISSGYHADPEATAKRFRRNADGTTTYRGGDLGRWDGDGLLHLAGRADAAVKVGGYLVEPAEVEAALLDSPDVREAVVTAVPATDETGAVRSTLVAHVVPVTRERAVTPASVRRALRERLPSWMVPARIVLLTELPRNERGKVDRPALPPVPDRRPVPPATPTEKLLAEIWRGVLGLADVPANADFWELGADSLAVERMMVATRRATGTAVTSAGLTAAPTIAELARLVDGGTRRGDLPPTAVTLRASAGPAPALFAYAGGGAAALSLLPLATALRVDVPVVGFQASGFEARGRLDWSLAGVVRRHLGTLRKVAPRGPYVLVGHSFGGMLALETAAALTAAGADVPLVVLLDTILPEDVAGPARRESGTPAPPAPAPPPLRRRLLMHARLAAAGIRRYPAEVREAVFWEQSLRMVNRHRLTTWNGRTLLFTAEDNPDQPAWWDRVLTGPHEVIPIAGGHSSILRPPFLQPIVDRLSAELSALRVTWTT</sequence>
<dbReference type="Pfam" id="PF00550">
    <property type="entry name" value="PP-binding"/>
    <property type="match status" value="1"/>
</dbReference>
<dbReference type="PROSITE" id="PS50075">
    <property type="entry name" value="CARRIER"/>
    <property type="match status" value="1"/>
</dbReference>
<dbReference type="InterPro" id="IPR020806">
    <property type="entry name" value="PKS_PP-bd"/>
</dbReference>
<dbReference type="InterPro" id="IPR020845">
    <property type="entry name" value="AMP-binding_CS"/>
</dbReference>
<dbReference type="GO" id="GO:0016787">
    <property type="term" value="F:hydrolase activity"/>
    <property type="evidence" value="ECO:0007669"/>
    <property type="project" value="UniProtKB-KW"/>
</dbReference>
<dbReference type="InterPro" id="IPR020802">
    <property type="entry name" value="TesA-like"/>
</dbReference>
<evidence type="ECO:0000256" key="1">
    <source>
        <dbReference type="ARBA" id="ARBA00001957"/>
    </source>
</evidence>
<dbReference type="Pfam" id="PF00975">
    <property type="entry name" value="Thioesterase"/>
    <property type="match status" value="1"/>
</dbReference>
<comment type="caution">
    <text evidence="6">The sequence shown here is derived from an EMBL/GenBank/DDBJ whole genome shotgun (WGS) entry which is preliminary data.</text>
</comment>
<dbReference type="PANTHER" id="PTHR45527:SF1">
    <property type="entry name" value="FATTY ACID SYNTHASE"/>
    <property type="match status" value="1"/>
</dbReference>
<dbReference type="RefSeq" id="WP_308710856.1">
    <property type="nucleotide sequence ID" value="NZ_JAVHUY010000003.1"/>
</dbReference>
<accession>A0ABU0ZCA7</accession>